<dbReference type="Proteomes" id="UP001417504">
    <property type="component" value="Unassembled WGS sequence"/>
</dbReference>
<dbReference type="SUPFAM" id="SSF53098">
    <property type="entry name" value="Ribonuclease H-like"/>
    <property type="match status" value="1"/>
</dbReference>
<dbReference type="GO" id="GO:0015074">
    <property type="term" value="P:DNA integration"/>
    <property type="evidence" value="ECO:0007669"/>
    <property type="project" value="InterPro"/>
</dbReference>
<evidence type="ECO:0000259" key="1">
    <source>
        <dbReference type="PROSITE" id="PS50994"/>
    </source>
</evidence>
<keyword evidence="3" id="KW-1185">Reference proteome</keyword>
<dbReference type="AlphaFoldDB" id="A0AAP0K4S2"/>
<proteinExistence type="predicted"/>
<dbReference type="PANTHER" id="PTHR35046">
    <property type="entry name" value="ZINC KNUCKLE (CCHC-TYPE) FAMILY PROTEIN"/>
    <property type="match status" value="1"/>
</dbReference>
<dbReference type="GO" id="GO:0003676">
    <property type="term" value="F:nucleic acid binding"/>
    <property type="evidence" value="ECO:0007669"/>
    <property type="project" value="InterPro"/>
</dbReference>
<dbReference type="InterPro" id="IPR012337">
    <property type="entry name" value="RNaseH-like_sf"/>
</dbReference>
<protein>
    <recommendedName>
        <fullName evidence="1">Integrase catalytic domain-containing protein</fullName>
    </recommendedName>
</protein>
<dbReference type="InterPro" id="IPR001584">
    <property type="entry name" value="Integrase_cat-core"/>
</dbReference>
<organism evidence="2 3">
    <name type="scientific">Stephania japonica</name>
    <dbReference type="NCBI Taxonomy" id="461633"/>
    <lineage>
        <taxon>Eukaryota</taxon>
        <taxon>Viridiplantae</taxon>
        <taxon>Streptophyta</taxon>
        <taxon>Embryophyta</taxon>
        <taxon>Tracheophyta</taxon>
        <taxon>Spermatophyta</taxon>
        <taxon>Magnoliopsida</taxon>
        <taxon>Ranunculales</taxon>
        <taxon>Menispermaceae</taxon>
        <taxon>Menispermoideae</taxon>
        <taxon>Cissampelideae</taxon>
        <taxon>Stephania</taxon>
    </lineage>
</organism>
<name>A0AAP0K4S2_9MAGN</name>
<accession>A0AAP0K4S2</accession>
<evidence type="ECO:0000313" key="2">
    <source>
        <dbReference type="EMBL" id="KAK9145204.1"/>
    </source>
</evidence>
<feature type="domain" description="Integrase catalytic" evidence="1">
    <location>
        <begin position="47"/>
        <end position="211"/>
    </location>
</feature>
<reference evidence="2 3" key="1">
    <citation type="submission" date="2024-01" db="EMBL/GenBank/DDBJ databases">
        <title>Genome assemblies of Stephania.</title>
        <authorList>
            <person name="Yang L."/>
        </authorList>
    </citation>
    <scope>NUCLEOTIDE SEQUENCE [LARGE SCALE GENOMIC DNA]</scope>
    <source>
        <strain evidence="2">QJT</strain>
        <tissue evidence="2">Leaf</tissue>
    </source>
</reference>
<dbReference type="InterPro" id="IPR036397">
    <property type="entry name" value="RNaseH_sf"/>
</dbReference>
<dbReference type="EMBL" id="JBBNAE010000002">
    <property type="protein sequence ID" value="KAK9145204.1"/>
    <property type="molecule type" value="Genomic_DNA"/>
</dbReference>
<sequence>MVMVDFLRPTNVYQLSYIRWADVKSFVKACDACQRNKYETMAPGGLLQPLPILVIVWNDISMDFLEGLPASRGFNSILVVVDRLSKYAHFLPLKHLFPTNTVAGLFIKGVMKLHGFPMSIVSDRDKVFLNHLWWELFCLQHTHLNRNTTYHPQSVRQTEVVNHCLETYLRCFISQRLKEWSDWLHWAEYWYNTSFHTYLNCSPFKVVYGRDPSNLLRHGLSSLSSPSDLDTMLQSRDHVLQELRDQFLAALNRMKQRADPYRREVIFEMDELGFLKLRPYRQFSLASGPIRVEPSLRWSI</sequence>
<dbReference type="Gene3D" id="3.30.420.10">
    <property type="entry name" value="Ribonuclease H-like superfamily/Ribonuclease H"/>
    <property type="match status" value="1"/>
</dbReference>
<dbReference type="PROSITE" id="PS50994">
    <property type="entry name" value="INTEGRASE"/>
    <property type="match status" value="1"/>
</dbReference>
<dbReference type="PANTHER" id="PTHR35046:SF18">
    <property type="entry name" value="RNA-DIRECTED DNA POLYMERASE"/>
    <property type="match status" value="1"/>
</dbReference>
<gene>
    <name evidence="2" type="ORF">Sjap_005107</name>
</gene>
<evidence type="ECO:0000313" key="3">
    <source>
        <dbReference type="Proteomes" id="UP001417504"/>
    </source>
</evidence>
<comment type="caution">
    <text evidence="2">The sequence shown here is derived from an EMBL/GenBank/DDBJ whole genome shotgun (WGS) entry which is preliminary data.</text>
</comment>